<dbReference type="Proteomes" id="UP000021816">
    <property type="component" value="Unassembled WGS sequence"/>
</dbReference>
<dbReference type="STRING" id="1454003.AW10_04215"/>
<comment type="caution">
    <text evidence="1">The sequence shown here is derived from an EMBL/GenBank/DDBJ whole genome shotgun (WGS) entry which is preliminary data.</text>
</comment>
<protein>
    <submittedName>
        <fullName evidence="1">Uncharacterized protein</fullName>
    </submittedName>
</protein>
<accession>A0A011PE75</accession>
<dbReference type="AlphaFoldDB" id="A0A011PE75"/>
<dbReference type="PATRIC" id="fig|1454003.3.peg.4280"/>
<dbReference type="EMBL" id="JEMX01000167">
    <property type="protein sequence ID" value="EXI75180.1"/>
    <property type="molecule type" value="Genomic_DNA"/>
</dbReference>
<sequence>MIAGACPQGHIHGAYCLGAEVKGARDEDAAEILAGQLIKMMKATGIPNGIGGTACASPLRVVGKSDQPWPRQKATSEEQLLGASLAAAGERNFT</sequence>
<proteinExistence type="predicted"/>
<reference evidence="1 2" key="1">
    <citation type="submission" date="2014-02" db="EMBL/GenBank/DDBJ databases">
        <title>Expanding our view of genomic diversity in Candidatus Accumulibacter clades.</title>
        <authorList>
            <person name="Skennerton C.T."/>
            <person name="Barr J.J."/>
            <person name="Slater F.R."/>
            <person name="Bond P.L."/>
            <person name="Tyson G.W."/>
        </authorList>
    </citation>
    <scope>NUCLEOTIDE SEQUENCE [LARGE SCALE GENOMIC DNA]</scope>
    <source>
        <strain evidence="2">BA-92</strain>
    </source>
</reference>
<name>A0A011PE75_9PROT</name>
<gene>
    <name evidence="1" type="ORF">AW10_04215</name>
</gene>
<evidence type="ECO:0000313" key="1">
    <source>
        <dbReference type="EMBL" id="EXI75180.1"/>
    </source>
</evidence>
<evidence type="ECO:0000313" key="2">
    <source>
        <dbReference type="Proteomes" id="UP000021816"/>
    </source>
</evidence>
<organism evidence="1 2">
    <name type="scientific">Candidatus Accumulibacter appositus</name>
    <dbReference type="NCBI Taxonomy" id="1454003"/>
    <lineage>
        <taxon>Bacteria</taxon>
        <taxon>Pseudomonadati</taxon>
        <taxon>Pseudomonadota</taxon>
        <taxon>Betaproteobacteria</taxon>
        <taxon>Candidatus Accumulibacter</taxon>
    </lineage>
</organism>